<keyword evidence="3" id="KW-1185">Reference proteome</keyword>
<evidence type="ECO:0000313" key="3">
    <source>
        <dbReference type="Proteomes" id="UP000799428"/>
    </source>
</evidence>
<sequence length="155" mass="17204">MPVDSNSRRFSASGPLTDAYIVRQKQAPSLALLIIALPWHAFSVLDINMLRLLMRRTGHLDRQGEPTGQTDRANRQGKPTGRTDTCCVTCHLSKGRVSWVVVIIRRRVSLPSTTISVQARSIVCSCSITGRDGAKSDNRMAPRRELLRVVVRISP</sequence>
<feature type="region of interest" description="Disordered" evidence="1">
    <location>
        <begin position="60"/>
        <end position="82"/>
    </location>
</feature>
<gene>
    <name evidence="2" type="ORF">K504DRAFT_5539</name>
</gene>
<name>A0A6G1KNV4_9PLEO</name>
<dbReference type="AlphaFoldDB" id="A0A6G1KNV4"/>
<evidence type="ECO:0000313" key="2">
    <source>
        <dbReference type="EMBL" id="KAF2714519.1"/>
    </source>
</evidence>
<evidence type="ECO:0000256" key="1">
    <source>
        <dbReference type="SAM" id="MobiDB-lite"/>
    </source>
</evidence>
<dbReference type="Proteomes" id="UP000799428">
    <property type="component" value="Unassembled WGS sequence"/>
</dbReference>
<protein>
    <submittedName>
        <fullName evidence="2">Uncharacterized protein</fullName>
    </submittedName>
</protein>
<dbReference type="EMBL" id="MU005764">
    <property type="protein sequence ID" value="KAF2714519.1"/>
    <property type="molecule type" value="Genomic_DNA"/>
</dbReference>
<organism evidence="2 3">
    <name type="scientific">Pleomassaria siparia CBS 279.74</name>
    <dbReference type="NCBI Taxonomy" id="1314801"/>
    <lineage>
        <taxon>Eukaryota</taxon>
        <taxon>Fungi</taxon>
        <taxon>Dikarya</taxon>
        <taxon>Ascomycota</taxon>
        <taxon>Pezizomycotina</taxon>
        <taxon>Dothideomycetes</taxon>
        <taxon>Pleosporomycetidae</taxon>
        <taxon>Pleosporales</taxon>
        <taxon>Pleomassariaceae</taxon>
        <taxon>Pleomassaria</taxon>
    </lineage>
</organism>
<accession>A0A6G1KNV4</accession>
<proteinExistence type="predicted"/>
<reference evidence="2" key="1">
    <citation type="journal article" date="2020" name="Stud. Mycol.">
        <title>101 Dothideomycetes genomes: a test case for predicting lifestyles and emergence of pathogens.</title>
        <authorList>
            <person name="Haridas S."/>
            <person name="Albert R."/>
            <person name="Binder M."/>
            <person name="Bloem J."/>
            <person name="Labutti K."/>
            <person name="Salamov A."/>
            <person name="Andreopoulos B."/>
            <person name="Baker S."/>
            <person name="Barry K."/>
            <person name="Bills G."/>
            <person name="Bluhm B."/>
            <person name="Cannon C."/>
            <person name="Castanera R."/>
            <person name="Culley D."/>
            <person name="Daum C."/>
            <person name="Ezra D."/>
            <person name="Gonzalez J."/>
            <person name="Henrissat B."/>
            <person name="Kuo A."/>
            <person name="Liang C."/>
            <person name="Lipzen A."/>
            <person name="Lutzoni F."/>
            <person name="Magnuson J."/>
            <person name="Mondo S."/>
            <person name="Nolan M."/>
            <person name="Ohm R."/>
            <person name="Pangilinan J."/>
            <person name="Park H.-J."/>
            <person name="Ramirez L."/>
            <person name="Alfaro M."/>
            <person name="Sun H."/>
            <person name="Tritt A."/>
            <person name="Yoshinaga Y."/>
            <person name="Zwiers L.-H."/>
            <person name="Turgeon B."/>
            <person name="Goodwin S."/>
            <person name="Spatafora J."/>
            <person name="Crous P."/>
            <person name="Grigoriev I."/>
        </authorList>
    </citation>
    <scope>NUCLEOTIDE SEQUENCE</scope>
    <source>
        <strain evidence="2">CBS 279.74</strain>
    </source>
</reference>